<gene>
    <name evidence="7" type="ORF">IAA64_07850</name>
</gene>
<dbReference type="Pfam" id="PF02653">
    <property type="entry name" value="BPD_transp_2"/>
    <property type="match status" value="1"/>
</dbReference>
<evidence type="ECO:0000256" key="4">
    <source>
        <dbReference type="ARBA" id="ARBA00022989"/>
    </source>
</evidence>
<dbReference type="GO" id="GO:0022857">
    <property type="term" value="F:transmembrane transporter activity"/>
    <property type="evidence" value="ECO:0007669"/>
    <property type="project" value="InterPro"/>
</dbReference>
<keyword evidence="5 6" id="KW-0472">Membrane</keyword>
<keyword evidence="4 6" id="KW-1133">Transmembrane helix</keyword>
<comment type="subcellular location">
    <subcellularLocation>
        <location evidence="1">Cell membrane</location>
        <topology evidence="1">Multi-pass membrane protein</topology>
    </subcellularLocation>
</comment>
<evidence type="ECO:0000256" key="5">
    <source>
        <dbReference type="ARBA" id="ARBA00023136"/>
    </source>
</evidence>
<feature type="transmembrane region" description="Helical" evidence="6">
    <location>
        <begin position="38"/>
        <end position="59"/>
    </location>
</feature>
<feature type="transmembrane region" description="Helical" evidence="6">
    <location>
        <begin position="96"/>
        <end position="116"/>
    </location>
</feature>
<dbReference type="Proteomes" id="UP000886884">
    <property type="component" value="Unassembled WGS sequence"/>
</dbReference>
<evidence type="ECO:0000256" key="3">
    <source>
        <dbReference type="ARBA" id="ARBA00022692"/>
    </source>
</evidence>
<keyword evidence="3 6" id="KW-0812">Transmembrane</keyword>
<dbReference type="CDD" id="cd06580">
    <property type="entry name" value="TM_PBP1_transp_TpRbsC_like"/>
    <property type="match status" value="1"/>
</dbReference>
<organism evidence="7 8">
    <name type="scientific">Candidatus Ornithocaccomicrobium faecavium</name>
    <dbReference type="NCBI Taxonomy" id="2840890"/>
    <lineage>
        <taxon>Bacteria</taxon>
        <taxon>Bacillati</taxon>
        <taxon>Bacillota</taxon>
        <taxon>Clostridia</taxon>
        <taxon>Candidatus Ornithocaccomicrobium</taxon>
    </lineage>
</organism>
<evidence type="ECO:0000256" key="6">
    <source>
        <dbReference type="SAM" id="Phobius"/>
    </source>
</evidence>
<dbReference type="AlphaFoldDB" id="A0A9D1TCP7"/>
<dbReference type="PANTHER" id="PTHR43370">
    <property type="entry name" value="SUGAR ABC TRANSPORTER INTEGRAL MEMBRANE PROTEIN-RELATED"/>
    <property type="match status" value="1"/>
</dbReference>
<sequence>MSEAVSYFLSFLAAAIPAGMPLLYGTLGEILTEKGGNLNLGVEGMMYMGAIFGFVGGYYAGSVLLMLLLAFAGGALGALIYAVLTVTLKANQNVTGLTLTIFGTGLANFIGENIVLNSPSQTAKVSDELMARITNAGIPLLKEIPVLGPMLFDTNIFVYLGIVIAVAMGLYLNHTRVGLNLRAIGENPAAADAAGVNVTLYKYAHILVGGGVCGLGGAYVAFITCSGMWIQDCVGGLGWIAVALVIFASWSPYRALLGSLAFGALRVVQFYKPAFMRGISDPLFSMMPFLVTAIVLVITSIRLRPERMQPKGCGVNYDREER</sequence>
<dbReference type="EMBL" id="DVOT01000137">
    <property type="protein sequence ID" value="HIV27866.1"/>
    <property type="molecule type" value="Genomic_DNA"/>
</dbReference>
<name>A0A9D1TCP7_9FIRM</name>
<feature type="transmembrane region" description="Helical" evidence="6">
    <location>
        <begin position="65"/>
        <end position="84"/>
    </location>
</feature>
<evidence type="ECO:0000313" key="7">
    <source>
        <dbReference type="EMBL" id="HIV27866.1"/>
    </source>
</evidence>
<evidence type="ECO:0000313" key="8">
    <source>
        <dbReference type="Proteomes" id="UP000886884"/>
    </source>
</evidence>
<proteinExistence type="predicted"/>
<keyword evidence="2" id="KW-1003">Cell membrane</keyword>
<reference evidence="7" key="1">
    <citation type="submission" date="2020-10" db="EMBL/GenBank/DDBJ databases">
        <authorList>
            <person name="Gilroy R."/>
        </authorList>
    </citation>
    <scope>NUCLEOTIDE SEQUENCE</scope>
    <source>
        <strain evidence="7">CHK183-6373</strain>
    </source>
</reference>
<evidence type="ECO:0000256" key="1">
    <source>
        <dbReference type="ARBA" id="ARBA00004651"/>
    </source>
</evidence>
<dbReference type="InterPro" id="IPR001851">
    <property type="entry name" value="ABC_transp_permease"/>
</dbReference>
<feature type="transmembrane region" description="Helical" evidence="6">
    <location>
        <begin position="283"/>
        <end position="301"/>
    </location>
</feature>
<feature type="transmembrane region" description="Helical" evidence="6">
    <location>
        <begin position="6"/>
        <end position="26"/>
    </location>
</feature>
<accession>A0A9D1TCP7</accession>
<feature type="transmembrane region" description="Helical" evidence="6">
    <location>
        <begin position="156"/>
        <end position="172"/>
    </location>
</feature>
<feature type="transmembrane region" description="Helical" evidence="6">
    <location>
        <begin position="203"/>
        <end position="222"/>
    </location>
</feature>
<evidence type="ECO:0000256" key="2">
    <source>
        <dbReference type="ARBA" id="ARBA00022475"/>
    </source>
</evidence>
<reference evidence="7" key="2">
    <citation type="journal article" date="2021" name="PeerJ">
        <title>Extensive microbial diversity within the chicken gut microbiome revealed by metagenomics and culture.</title>
        <authorList>
            <person name="Gilroy R."/>
            <person name="Ravi A."/>
            <person name="Getino M."/>
            <person name="Pursley I."/>
            <person name="Horton D.L."/>
            <person name="Alikhan N.F."/>
            <person name="Baker D."/>
            <person name="Gharbi K."/>
            <person name="Hall N."/>
            <person name="Watson M."/>
            <person name="Adriaenssens E.M."/>
            <person name="Foster-Nyarko E."/>
            <person name="Jarju S."/>
            <person name="Secka A."/>
            <person name="Antonio M."/>
            <person name="Oren A."/>
            <person name="Chaudhuri R.R."/>
            <person name="La Ragione R."/>
            <person name="Hildebrand F."/>
            <person name="Pallen M.J."/>
        </authorList>
    </citation>
    <scope>NUCLEOTIDE SEQUENCE</scope>
    <source>
        <strain evidence="7">CHK183-6373</strain>
    </source>
</reference>
<dbReference type="GO" id="GO:0005886">
    <property type="term" value="C:plasma membrane"/>
    <property type="evidence" value="ECO:0007669"/>
    <property type="project" value="UniProtKB-SubCell"/>
</dbReference>
<comment type="caution">
    <text evidence="7">The sequence shown here is derived from an EMBL/GenBank/DDBJ whole genome shotgun (WGS) entry which is preliminary data.</text>
</comment>
<protein>
    <submittedName>
        <fullName evidence="7">ABC transporter permease</fullName>
    </submittedName>
</protein>
<dbReference type="PANTHER" id="PTHR43370:SF2">
    <property type="entry name" value="ABC TRANSPORTER PERMEASE PROTEIN"/>
    <property type="match status" value="1"/>
</dbReference>